<dbReference type="GO" id="GO:0016491">
    <property type="term" value="F:oxidoreductase activity"/>
    <property type="evidence" value="ECO:0007669"/>
    <property type="project" value="InterPro"/>
</dbReference>
<dbReference type="EMBL" id="JAROKS010000012">
    <property type="protein sequence ID" value="KAK1798629.1"/>
    <property type="molecule type" value="Genomic_DNA"/>
</dbReference>
<dbReference type="Pfam" id="PF07731">
    <property type="entry name" value="Cu-oxidase_2"/>
    <property type="match status" value="1"/>
</dbReference>
<feature type="compositionally biased region" description="Basic and acidic residues" evidence="10">
    <location>
        <begin position="883"/>
        <end position="895"/>
    </location>
</feature>
<comment type="subcellular location">
    <subcellularLocation>
        <location evidence="1">Secreted</location>
    </subcellularLocation>
</comment>
<dbReference type="InterPro" id="IPR024715">
    <property type="entry name" value="Factor_5/8-like"/>
</dbReference>
<accession>A0AAD8ZFQ2</accession>
<feature type="region of interest" description="Disordered" evidence="10">
    <location>
        <begin position="1059"/>
        <end position="1086"/>
    </location>
</feature>
<dbReference type="SUPFAM" id="SSF49785">
    <property type="entry name" value="Galactose-binding domain-like"/>
    <property type="match status" value="2"/>
</dbReference>
<name>A0AAD8ZFQ2_9TELE</name>
<comment type="caution">
    <text evidence="13">The sequence shown here is derived from an EMBL/GenBank/DDBJ whole genome shotgun (WGS) entry which is preliminary data.</text>
</comment>
<keyword evidence="14" id="KW-1185">Reference proteome</keyword>
<dbReference type="InterPro" id="IPR011706">
    <property type="entry name" value="Cu-oxidase_C"/>
</dbReference>
<dbReference type="InterPro" id="IPR008972">
    <property type="entry name" value="Cupredoxin"/>
</dbReference>
<evidence type="ECO:0000256" key="2">
    <source>
        <dbReference type="ARBA" id="ARBA00022525"/>
    </source>
</evidence>
<proteinExistence type="predicted"/>
<dbReference type="PROSITE" id="PS50022">
    <property type="entry name" value="FA58C_3"/>
    <property type="match status" value="2"/>
</dbReference>
<keyword evidence="6" id="KW-0106">Calcium</keyword>
<dbReference type="SMART" id="SM00231">
    <property type="entry name" value="FA58C"/>
    <property type="match status" value="2"/>
</dbReference>
<gene>
    <name evidence="13" type="ORF">P4O66_006922</name>
</gene>
<evidence type="ECO:0000256" key="10">
    <source>
        <dbReference type="SAM" id="MobiDB-lite"/>
    </source>
</evidence>
<dbReference type="FunFam" id="2.60.120.260:FF:000002">
    <property type="entry name" value="Coagulation factor VIII"/>
    <property type="match status" value="2"/>
</dbReference>
<feature type="signal peptide" evidence="11">
    <location>
        <begin position="1"/>
        <end position="21"/>
    </location>
</feature>
<feature type="region of interest" description="Disordered" evidence="10">
    <location>
        <begin position="883"/>
        <end position="922"/>
    </location>
</feature>
<keyword evidence="5" id="KW-0677">Repeat</keyword>
<keyword evidence="2" id="KW-0964">Secreted</keyword>
<feature type="disulfide bond" evidence="9">
    <location>
        <begin position="598"/>
        <end position="624"/>
    </location>
</feature>
<dbReference type="Proteomes" id="UP001239994">
    <property type="component" value="Unassembled WGS sequence"/>
</dbReference>
<feature type="disulfide bond" evidence="9">
    <location>
        <begin position="1342"/>
        <end position="1346"/>
    </location>
</feature>
<dbReference type="GO" id="GO:0038023">
    <property type="term" value="F:signaling receptor activity"/>
    <property type="evidence" value="ECO:0007669"/>
    <property type="project" value="TreeGrafter"/>
</dbReference>
<feature type="disulfide bond" evidence="9">
    <location>
        <begin position="166"/>
        <end position="192"/>
    </location>
</feature>
<feature type="disulfide bond" evidence="9">
    <location>
        <begin position="257"/>
        <end position="339"/>
    </location>
</feature>
<dbReference type="PANTHER" id="PTHR46806:SF7">
    <property type="entry name" value="COAGULATION FACTOR VIII"/>
    <property type="match status" value="1"/>
</dbReference>
<dbReference type="Gene3D" id="2.60.40.420">
    <property type="entry name" value="Cupredoxins - blue copper proteins"/>
    <property type="match status" value="6"/>
</dbReference>
<keyword evidence="4 11" id="KW-0732">Signal</keyword>
<dbReference type="GO" id="GO:0005576">
    <property type="term" value="C:extracellular region"/>
    <property type="evidence" value="ECO:0007669"/>
    <property type="project" value="UniProtKB-SubCell"/>
</dbReference>
<keyword evidence="7 9" id="KW-1015">Disulfide bond</keyword>
<protein>
    <recommendedName>
        <fullName evidence="12">F5/8 type C domain-containing protein</fullName>
    </recommendedName>
</protein>
<feature type="disulfide bond" evidence="9">
    <location>
        <begin position="695"/>
        <end position="776"/>
    </location>
</feature>
<dbReference type="InterPro" id="IPR033138">
    <property type="entry name" value="Cu_oxidase_CS"/>
</dbReference>
<feature type="domain" description="F5/8 type C" evidence="12">
    <location>
        <begin position="1464"/>
        <end position="1613"/>
    </location>
</feature>
<dbReference type="PANTHER" id="PTHR46806">
    <property type="entry name" value="F5/8 TYPE C DOMAIN-CONTAINING PROTEIN"/>
    <property type="match status" value="1"/>
</dbReference>
<evidence type="ECO:0000256" key="4">
    <source>
        <dbReference type="ARBA" id="ARBA00022729"/>
    </source>
</evidence>
<dbReference type="Pfam" id="PF00754">
    <property type="entry name" value="F5_F8_type_C"/>
    <property type="match status" value="2"/>
</dbReference>
<dbReference type="InterPro" id="IPR000421">
    <property type="entry name" value="FA58C"/>
</dbReference>
<feature type="chain" id="PRO_5041918588" description="F5/8 type C domain-containing protein" evidence="11">
    <location>
        <begin position="22"/>
        <end position="1778"/>
    </location>
</feature>
<evidence type="ECO:0000256" key="11">
    <source>
        <dbReference type="SAM" id="SignalP"/>
    </source>
</evidence>
<evidence type="ECO:0000256" key="7">
    <source>
        <dbReference type="ARBA" id="ARBA00023157"/>
    </source>
</evidence>
<feature type="compositionally biased region" description="Basic and acidic residues" evidence="10">
    <location>
        <begin position="1059"/>
        <end position="1073"/>
    </location>
</feature>
<feature type="domain" description="F5/8 type C" evidence="12">
    <location>
        <begin position="1618"/>
        <end position="1772"/>
    </location>
</feature>
<evidence type="ECO:0000256" key="8">
    <source>
        <dbReference type="ARBA" id="ARBA00023180"/>
    </source>
</evidence>
<evidence type="ECO:0000256" key="6">
    <source>
        <dbReference type="ARBA" id="ARBA00022837"/>
    </source>
</evidence>
<feature type="disulfide bond" evidence="9">
    <location>
        <begin position="1464"/>
        <end position="1613"/>
    </location>
</feature>
<evidence type="ECO:0000256" key="3">
    <source>
        <dbReference type="ARBA" id="ARBA00022723"/>
    </source>
</evidence>
<evidence type="ECO:0000313" key="14">
    <source>
        <dbReference type="Proteomes" id="UP001239994"/>
    </source>
</evidence>
<keyword evidence="3" id="KW-0479">Metal-binding</keyword>
<dbReference type="CDD" id="cd00057">
    <property type="entry name" value="FA58C"/>
    <property type="match status" value="2"/>
</dbReference>
<organism evidence="13 14">
    <name type="scientific">Electrophorus voltai</name>
    <dbReference type="NCBI Taxonomy" id="2609070"/>
    <lineage>
        <taxon>Eukaryota</taxon>
        <taxon>Metazoa</taxon>
        <taxon>Chordata</taxon>
        <taxon>Craniata</taxon>
        <taxon>Vertebrata</taxon>
        <taxon>Euteleostomi</taxon>
        <taxon>Actinopterygii</taxon>
        <taxon>Neopterygii</taxon>
        <taxon>Teleostei</taxon>
        <taxon>Ostariophysi</taxon>
        <taxon>Gymnotiformes</taxon>
        <taxon>Gymnotoidei</taxon>
        <taxon>Gymnotidae</taxon>
        <taxon>Electrophorus</taxon>
    </lineage>
</organism>
<dbReference type="PROSITE" id="PS01286">
    <property type="entry name" value="FA58C_2"/>
    <property type="match status" value="1"/>
</dbReference>
<evidence type="ECO:0000259" key="12">
    <source>
        <dbReference type="PROSITE" id="PS50022"/>
    </source>
</evidence>
<dbReference type="FunFam" id="2.60.40.420:FF:000028">
    <property type="entry name" value="Ceruloplasmin"/>
    <property type="match status" value="2"/>
</dbReference>
<keyword evidence="8" id="KW-0325">Glycoprotein</keyword>
<evidence type="ECO:0000256" key="1">
    <source>
        <dbReference type="ARBA" id="ARBA00004613"/>
    </source>
</evidence>
<evidence type="ECO:0000256" key="5">
    <source>
        <dbReference type="ARBA" id="ARBA00022737"/>
    </source>
</evidence>
<dbReference type="PIRSF" id="PIRSF000354">
    <property type="entry name" value="Factors_V_VIII"/>
    <property type="match status" value="1"/>
</dbReference>
<dbReference type="InterPro" id="IPR050633">
    <property type="entry name" value="Neuropilin_MCO_CoagFactor"/>
</dbReference>
<feature type="compositionally biased region" description="Polar residues" evidence="10">
    <location>
        <begin position="1074"/>
        <end position="1085"/>
    </location>
</feature>
<evidence type="ECO:0000313" key="13">
    <source>
        <dbReference type="EMBL" id="KAK1798629.1"/>
    </source>
</evidence>
<reference evidence="13" key="1">
    <citation type="submission" date="2023-03" db="EMBL/GenBank/DDBJ databases">
        <title>Electrophorus voltai genome.</title>
        <authorList>
            <person name="Bian C."/>
        </authorList>
    </citation>
    <scope>NUCLEOTIDE SEQUENCE</scope>
    <source>
        <strain evidence="13">CB-2022</strain>
        <tissue evidence="13">Muscle</tissue>
    </source>
</reference>
<dbReference type="PROSITE" id="PS00079">
    <property type="entry name" value="MULTICOPPER_OXIDASE1"/>
    <property type="match status" value="2"/>
</dbReference>
<dbReference type="SUPFAM" id="SSF49503">
    <property type="entry name" value="Cupredoxins"/>
    <property type="match status" value="6"/>
</dbReference>
<dbReference type="Gene3D" id="2.60.120.260">
    <property type="entry name" value="Galactose-binding domain-like"/>
    <property type="match status" value="2"/>
</dbReference>
<feature type="compositionally biased region" description="Polar residues" evidence="10">
    <location>
        <begin position="900"/>
        <end position="910"/>
    </location>
</feature>
<sequence length="1778" mass="202412">MKDLLTILFLAECLWVPCVVAKTQELFVAALEMNWDYLHTDLTDPAANQRRFASGVQRYTKAVYVEFIDSTFRVQKTKPPWAGIQGPTLRAEVNDRLVVHFKNFASQPFSISPIGVPYWKQSEGAGYEDSTSVQERADDAVPPGGYYKYVWDIPPSSGPTTADPDCLTYSYSSQVDIVRDFNSGLIGAFLICKPGALTEQAERKVPEFVLLFAVFDESKSWYRVENRSDKPRKSSSRSQFHTINGYVNSTLPGLKICQKSPEVSWHLIGQGSTPDIHTIQFQDHTLKVMNHRRVTLDITPMTFTTATMKPYAVGKFLISCRIHSHQQAGMSAVFTVDNCPEPAQLPDKRHVKWAEEEDEGRETNEDYQMDGLFSTIVLRPGGPASVLRSSGRGRPKVWVHYISAEEISWDYNPGSNGWDCNPCCSRAAGVYGNCLQSCMICRLFSSRPLGSGNLGKHLRKVYKKVAYVEYTDKTFTVRKSKNSMLIGPEIRGEVEDQIQIVFKNMASRPFNIYPNGLTSVQPVKKRNKEVVENVCVSERRVVECMIPLPLGITCVCICVWREEKQVDLRSLAVPPGEIMMYLWKLTAEDAPTEADPRCLTRLYHSTVDPERDMASGLVGPLIICKSQSLDLRGKVVTSDRERHLIFSVFDENKSWYSEENVQKHSENYNDLTYYNSNVMYSVNGFMHNSLQFKICLGDVTLWHVASAGMQNDFLSVYFKGNLFERDRAYDTVLTLFPMTGDTVTIEMETEGEWEISAFDPAMKKQGMSARYSVFNCERVLPLVDSEEYEDDFEDYIEQNFPVPRGVRQRNRTMAIRVCKKPARNRTQTDLLSGHRNMTQNSLENERRKSTLVCEIKYVPVEEAEYLDVLSQGGIPQDILDQLDKEKSKSSSERQKRFSSIENIPETQTGQPLPISHRSDIEWSNKTETTAAVMVEEDQNLIAITTQTEETARYPDEEETEGSSLGSNLSTDLFKKYIQSSGWNMTFDISKHPHDSNDSKAAPKYKPNLTERSRRETWSVRKDVAELVDSNDVLKDNDDLKDSAKMDNLVEGLYPRKYAKKDPQWQEPPVESHHLLTNSSDNQTYPEKSWSMEYDDYENEGNKSTPSFNFGSNGISIRSTESKFRSYYIAAEEIMWDYGIKKSQQLISLREMRRGMRKYFQSYRKVVFRAYHDKEFQNPVKRGELDEHLGIMGPVLKAEVNDVLTVVFRNLASRPYSLHLHGVYDKTMGSPGQGVGLGEELQHGAVSGDPVPPGQERVYNWRISKRQGPSSKDFDCKAGAYYSTVNMEKDINSGLIGPLLICRPGTLVPRLLLQPGVQDVFLLFTIFDEQKSWYLDYNIRKFCTPPCQANTDDPWFDNSNRFAAINGYVAETLPGLVVAQHRTSRWHLLNVGGRGEFHAVHFHGIPFSVGKHQDHRMGIFNLYPGVFGTVEMRPATVGTWLVECTVGEHQLSGMRAKLLVYNPRCVQPLGMQSGWITDDQITESDHYGNWEARLARLHLSGSINAWIGNGQSSWIQVDLLQPMLVHGIHTQGAKTWGLNEAFTVIFTISYSLDQETWRTYRGNSSGSAYKFNGNMDGYRIKENLFSPPIIGRYIRIYPLTYGGRPTLRFELLGCDLNSCFLPLGMQRQLIPNSRISASSFLQKWFLSWSPGLSRLNQEGRANAWRPKSNNPHEWLQVDFEVVKRITGILMQGARSVLTHMMVTEFTISISHDGNIWSAVTEQGTQLEKVFEGNSDYNEEKLNLFEPPLFTRFIRIHPKGWVNDIALRVEFLGCDTQQRL</sequence>
<dbReference type="GO" id="GO:0005507">
    <property type="term" value="F:copper ion binding"/>
    <property type="evidence" value="ECO:0007669"/>
    <property type="project" value="InterPro"/>
</dbReference>
<dbReference type="InterPro" id="IPR008979">
    <property type="entry name" value="Galactose-bd-like_sf"/>
</dbReference>
<feature type="disulfide bond" evidence="9">
    <location>
        <begin position="1275"/>
        <end position="1301"/>
    </location>
</feature>
<evidence type="ECO:0000256" key="9">
    <source>
        <dbReference type="PIRSR" id="PIRSR000354-1"/>
    </source>
</evidence>
<dbReference type="GO" id="GO:0005886">
    <property type="term" value="C:plasma membrane"/>
    <property type="evidence" value="ECO:0007669"/>
    <property type="project" value="TreeGrafter"/>
</dbReference>